<name>A0A2A9MNS7_BESBE</name>
<dbReference type="KEGG" id="bbes:BESB_038200"/>
<evidence type="ECO:0000313" key="3">
    <source>
        <dbReference type="Proteomes" id="UP000224006"/>
    </source>
</evidence>
<keyword evidence="3" id="KW-1185">Reference proteome</keyword>
<keyword evidence="1" id="KW-0812">Transmembrane</keyword>
<accession>A0A2A9MNS7</accession>
<proteinExistence type="predicted"/>
<dbReference type="GeneID" id="40308801"/>
<dbReference type="Pfam" id="PF20479">
    <property type="entry name" value="TMEM128"/>
    <property type="match status" value="1"/>
</dbReference>
<dbReference type="OrthoDB" id="10301840at2759"/>
<dbReference type="EMBL" id="NWUJ01000002">
    <property type="protein sequence ID" value="PFH37362.1"/>
    <property type="molecule type" value="Genomic_DNA"/>
</dbReference>
<dbReference type="InterPro" id="IPR033579">
    <property type="entry name" value="TMEM128"/>
</dbReference>
<dbReference type="RefSeq" id="XP_029221371.1">
    <property type="nucleotide sequence ID" value="XM_029362406.1"/>
</dbReference>
<keyword evidence="1" id="KW-0472">Membrane</keyword>
<evidence type="ECO:0000313" key="2">
    <source>
        <dbReference type="EMBL" id="PFH37362.1"/>
    </source>
</evidence>
<dbReference type="Proteomes" id="UP000224006">
    <property type="component" value="Chromosome II"/>
</dbReference>
<sequence>MRRPTDRRSLPHMSHYGRPLYDPVAESGIDEDTDISTDGDDLYWDQVAVAAGLLYYSNFFFVAATCRAVYRIPMHLSLAGFGGVLLAVFYIGVCRPFLVDSHLEEEDFLPRVIPSLSVAVLLSEVL</sequence>
<comment type="caution">
    <text evidence="2">The sequence shown here is derived from an EMBL/GenBank/DDBJ whole genome shotgun (WGS) entry which is preliminary data.</text>
</comment>
<protein>
    <submittedName>
        <fullName evidence="2">Uncharacterized protein</fullName>
    </submittedName>
</protein>
<dbReference type="AlphaFoldDB" id="A0A2A9MNS7"/>
<feature type="transmembrane region" description="Helical" evidence="1">
    <location>
        <begin position="47"/>
        <end position="66"/>
    </location>
</feature>
<evidence type="ECO:0000256" key="1">
    <source>
        <dbReference type="SAM" id="Phobius"/>
    </source>
</evidence>
<reference evidence="2 3" key="1">
    <citation type="submission" date="2017-09" db="EMBL/GenBank/DDBJ databases">
        <title>Genome sequencing of Besnoitia besnoiti strain Bb-Ger1.</title>
        <authorList>
            <person name="Schares G."/>
            <person name="Venepally P."/>
            <person name="Lorenzi H.A."/>
        </authorList>
    </citation>
    <scope>NUCLEOTIDE SEQUENCE [LARGE SCALE GENOMIC DNA]</scope>
    <source>
        <strain evidence="2 3">Bb-Ger1</strain>
    </source>
</reference>
<feature type="transmembrane region" description="Helical" evidence="1">
    <location>
        <begin position="78"/>
        <end position="98"/>
    </location>
</feature>
<gene>
    <name evidence="2" type="ORF">BESB_038200</name>
</gene>
<dbReference type="VEuPathDB" id="ToxoDB:BESB_038200"/>
<keyword evidence="1" id="KW-1133">Transmembrane helix</keyword>
<organism evidence="2 3">
    <name type="scientific">Besnoitia besnoiti</name>
    <name type="common">Apicomplexan protozoan</name>
    <dbReference type="NCBI Taxonomy" id="94643"/>
    <lineage>
        <taxon>Eukaryota</taxon>
        <taxon>Sar</taxon>
        <taxon>Alveolata</taxon>
        <taxon>Apicomplexa</taxon>
        <taxon>Conoidasida</taxon>
        <taxon>Coccidia</taxon>
        <taxon>Eucoccidiorida</taxon>
        <taxon>Eimeriorina</taxon>
        <taxon>Sarcocystidae</taxon>
        <taxon>Besnoitia</taxon>
    </lineage>
</organism>